<evidence type="ECO:0000256" key="5">
    <source>
        <dbReference type="ARBA" id="ARBA00022842"/>
    </source>
</evidence>
<dbReference type="PANTHER" id="PTHR12001">
    <property type="entry name" value="GERANYLGERANYL PYROPHOSPHATE SYNTHASE"/>
    <property type="match status" value="1"/>
</dbReference>
<dbReference type="CDD" id="cd00685">
    <property type="entry name" value="Trans_IPPS_HT"/>
    <property type="match status" value="1"/>
</dbReference>
<evidence type="ECO:0000256" key="2">
    <source>
        <dbReference type="ARBA" id="ARBA00006706"/>
    </source>
</evidence>
<dbReference type="InterPro" id="IPR000092">
    <property type="entry name" value="Polyprenyl_synt"/>
</dbReference>
<dbReference type="EMBL" id="CP102294">
    <property type="protein sequence ID" value="UWN56940.1"/>
    <property type="molecule type" value="Genomic_DNA"/>
</dbReference>
<comment type="similarity">
    <text evidence="2 6">Belongs to the FPP/GGPP synthase family.</text>
</comment>
<evidence type="ECO:0000256" key="1">
    <source>
        <dbReference type="ARBA" id="ARBA00001946"/>
    </source>
</evidence>
<sequence length="324" mass="36157">MYSFNELQGIFEQELRSMKWPREPRLLYEPIAYSLEEGGKRIRPVALLMACSAFRGGIDAAKPAAMAIEVFHNFTLLHDDIMDRSDMRRGKPAVHTRWNDNVAILSGDAMMIWAYRLLSQCDEAVLPQLLAVFTDVAVGVCEGQQYDMDFESRDDVTVEEYLRMIELKTAVLLAGALKIGALCGGAEPVQAELLYRFGIDLGMAFQLQDDLLDTYGDPAVFGKPVGGDILVGKKTYLLTTALKAADASTRARLLALLHDAEMASGEKIAAVRAVYDSLAVRQTTERVVASYFDEARQVLRSLRLSEERLAPLRELSDMLLNRRK</sequence>
<comment type="cofactor">
    <cofactor evidence="1">
        <name>Mg(2+)</name>
        <dbReference type="ChEBI" id="CHEBI:18420"/>
    </cofactor>
</comment>
<organism evidence="7 8">
    <name type="scientific">Alistipes ihumii AP11</name>
    <dbReference type="NCBI Taxonomy" id="1211813"/>
    <lineage>
        <taxon>Bacteria</taxon>
        <taxon>Pseudomonadati</taxon>
        <taxon>Bacteroidota</taxon>
        <taxon>Bacteroidia</taxon>
        <taxon>Bacteroidales</taxon>
        <taxon>Rikenellaceae</taxon>
        <taxon>Alistipes</taxon>
    </lineage>
</organism>
<keyword evidence="3 6" id="KW-0808">Transferase</keyword>
<keyword evidence="8" id="KW-1185">Reference proteome</keyword>
<dbReference type="PROSITE" id="PS00444">
    <property type="entry name" value="POLYPRENYL_SYNTHASE_2"/>
    <property type="match status" value="1"/>
</dbReference>
<keyword evidence="4" id="KW-0479">Metal-binding</keyword>
<protein>
    <submittedName>
        <fullName evidence="7">Polyprenyl synthetase family protein</fullName>
    </submittedName>
</protein>
<dbReference type="RefSeq" id="WP_019245737.1">
    <property type="nucleotide sequence ID" value="NZ_CAPH01000009.1"/>
</dbReference>
<dbReference type="PANTHER" id="PTHR12001:SF85">
    <property type="entry name" value="SHORT CHAIN ISOPRENYL DIPHOSPHATE SYNTHASE"/>
    <property type="match status" value="1"/>
</dbReference>
<keyword evidence="5" id="KW-0460">Magnesium</keyword>
<evidence type="ECO:0000313" key="8">
    <source>
        <dbReference type="Proteomes" id="UP001059295"/>
    </source>
</evidence>
<dbReference type="SUPFAM" id="SSF48576">
    <property type="entry name" value="Terpenoid synthases"/>
    <property type="match status" value="1"/>
</dbReference>
<dbReference type="PROSITE" id="PS00723">
    <property type="entry name" value="POLYPRENYL_SYNTHASE_1"/>
    <property type="match status" value="1"/>
</dbReference>
<dbReference type="SFLD" id="SFLDS00005">
    <property type="entry name" value="Isoprenoid_Synthase_Type_I"/>
    <property type="match status" value="1"/>
</dbReference>
<reference evidence="7" key="1">
    <citation type="journal article" date="2022" name="Cell">
        <title>Design, construction, and in vivo augmentation of a complex gut microbiome.</title>
        <authorList>
            <person name="Cheng A.G."/>
            <person name="Ho P.Y."/>
            <person name="Aranda-Diaz A."/>
            <person name="Jain S."/>
            <person name="Yu F.B."/>
            <person name="Meng X."/>
            <person name="Wang M."/>
            <person name="Iakiviak M."/>
            <person name="Nagashima K."/>
            <person name="Zhao A."/>
            <person name="Murugkar P."/>
            <person name="Patil A."/>
            <person name="Atabakhsh K."/>
            <person name="Weakley A."/>
            <person name="Yan J."/>
            <person name="Brumbaugh A.R."/>
            <person name="Higginbottom S."/>
            <person name="Dimas A."/>
            <person name="Shiver A.L."/>
            <person name="Deutschbauer A."/>
            <person name="Neff N."/>
            <person name="Sonnenburg J.L."/>
            <person name="Huang K.C."/>
            <person name="Fischbach M.A."/>
        </authorList>
    </citation>
    <scope>NUCLEOTIDE SEQUENCE</scope>
    <source>
        <strain evidence="7">AP11</strain>
    </source>
</reference>
<dbReference type="Proteomes" id="UP001059295">
    <property type="component" value="Chromosome"/>
</dbReference>
<accession>A0ABY5UYC1</accession>
<proteinExistence type="inferred from homology"/>
<evidence type="ECO:0000256" key="6">
    <source>
        <dbReference type="RuleBase" id="RU004466"/>
    </source>
</evidence>
<evidence type="ECO:0000256" key="4">
    <source>
        <dbReference type="ARBA" id="ARBA00022723"/>
    </source>
</evidence>
<dbReference type="Pfam" id="PF00348">
    <property type="entry name" value="polyprenyl_synt"/>
    <property type="match status" value="1"/>
</dbReference>
<name>A0ABY5UYC1_9BACT</name>
<gene>
    <name evidence="7" type="ORF">NQ491_09825</name>
</gene>
<dbReference type="SFLD" id="SFLDG01017">
    <property type="entry name" value="Polyprenyl_Transferase_Like"/>
    <property type="match status" value="1"/>
</dbReference>
<dbReference type="GeneID" id="82892033"/>
<evidence type="ECO:0000313" key="7">
    <source>
        <dbReference type="EMBL" id="UWN56940.1"/>
    </source>
</evidence>
<evidence type="ECO:0000256" key="3">
    <source>
        <dbReference type="ARBA" id="ARBA00022679"/>
    </source>
</evidence>
<dbReference type="InterPro" id="IPR008949">
    <property type="entry name" value="Isoprenoid_synthase_dom_sf"/>
</dbReference>
<dbReference type="Gene3D" id="1.10.600.10">
    <property type="entry name" value="Farnesyl Diphosphate Synthase"/>
    <property type="match status" value="1"/>
</dbReference>
<dbReference type="InterPro" id="IPR033749">
    <property type="entry name" value="Polyprenyl_synt_CS"/>
</dbReference>